<dbReference type="AlphaFoldDB" id="A0A9P4GD73"/>
<keyword evidence="3" id="KW-1185">Reference proteome</keyword>
<evidence type="ECO:0000313" key="3">
    <source>
        <dbReference type="Proteomes" id="UP000800039"/>
    </source>
</evidence>
<dbReference type="Proteomes" id="UP000800039">
    <property type="component" value="Unassembled WGS sequence"/>
</dbReference>
<dbReference type="EMBL" id="ML976617">
    <property type="protein sequence ID" value="KAF1843753.1"/>
    <property type="molecule type" value="Genomic_DNA"/>
</dbReference>
<dbReference type="GeneID" id="63846277"/>
<name>A0A9P4GD73_9PLEO</name>
<evidence type="ECO:0000256" key="1">
    <source>
        <dbReference type="SAM" id="MobiDB-lite"/>
    </source>
</evidence>
<feature type="compositionally biased region" description="Basic and acidic residues" evidence="1">
    <location>
        <begin position="281"/>
        <end position="294"/>
    </location>
</feature>
<protein>
    <submittedName>
        <fullName evidence="2">Uncharacterized protein</fullName>
    </submittedName>
</protein>
<accession>A0A9P4GD73</accession>
<dbReference type="RefSeq" id="XP_040786316.1">
    <property type="nucleotide sequence ID" value="XM_040929025.1"/>
</dbReference>
<comment type="caution">
    <text evidence="2">The sequence shown here is derived from an EMBL/GenBank/DDBJ whole genome shotgun (WGS) entry which is preliminary data.</text>
</comment>
<evidence type="ECO:0000313" key="2">
    <source>
        <dbReference type="EMBL" id="KAF1843753.1"/>
    </source>
</evidence>
<dbReference type="OrthoDB" id="5273928at2759"/>
<feature type="region of interest" description="Disordered" evidence="1">
    <location>
        <begin position="273"/>
        <end position="315"/>
    </location>
</feature>
<reference evidence="2" key="1">
    <citation type="submission" date="2020-01" db="EMBL/GenBank/DDBJ databases">
        <authorList>
            <consortium name="DOE Joint Genome Institute"/>
            <person name="Haridas S."/>
            <person name="Albert R."/>
            <person name="Binder M."/>
            <person name="Bloem J."/>
            <person name="Labutti K."/>
            <person name="Salamov A."/>
            <person name="Andreopoulos B."/>
            <person name="Baker S.E."/>
            <person name="Barry K."/>
            <person name="Bills G."/>
            <person name="Bluhm B.H."/>
            <person name="Cannon C."/>
            <person name="Castanera R."/>
            <person name="Culley D.E."/>
            <person name="Daum C."/>
            <person name="Ezra D."/>
            <person name="Gonzalez J.B."/>
            <person name="Henrissat B."/>
            <person name="Kuo A."/>
            <person name="Liang C."/>
            <person name="Lipzen A."/>
            <person name="Lutzoni F."/>
            <person name="Magnuson J."/>
            <person name="Mondo S."/>
            <person name="Nolan M."/>
            <person name="Ohm R."/>
            <person name="Pangilinan J."/>
            <person name="Park H.-J."/>
            <person name="Ramirez L."/>
            <person name="Alfaro M."/>
            <person name="Sun H."/>
            <person name="Tritt A."/>
            <person name="Yoshinaga Y."/>
            <person name="Zwiers L.-H."/>
            <person name="Turgeon B.G."/>
            <person name="Goodwin S.B."/>
            <person name="Spatafora J.W."/>
            <person name="Crous P.W."/>
            <person name="Grigoriev I.V."/>
        </authorList>
    </citation>
    <scope>NUCLEOTIDE SEQUENCE</scope>
    <source>
        <strain evidence="2">CBS 394.84</strain>
    </source>
</reference>
<organism evidence="2 3">
    <name type="scientific">Cucurbitaria berberidis CBS 394.84</name>
    <dbReference type="NCBI Taxonomy" id="1168544"/>
    <lineage>
        <taxon>Eukaryota</taxon>
        <taxon>Fungi</taxon>
        <taxon>Dikarya</taxon>
        <taxon>Ascomycota</taxon>
        <taxon>Pezizomycotina</taxon>
        <taxon>Dothideomycetes</taxon>
        <taxon>Pleosporomycetidae</taxon>
        <taxon>Pleosporales</taxon>
        <taxon>Pleosporineae</taxon>
        <taxon>Cucurbitariaceae</taxon>
        <taxon>Cucurbitaria</taxon>
    </lineage>
</organism>
<proteinExistence type="predicted"/>
<sequence>MEPEALQWLGWHYASRIYERLKATDNLTFSAWSIFQKAFPKQIDHYHQFHVSEREAWSLIPTQLPSMVDRLAKLDTGMLTFLCIRNFSLTVDHLIALTKIHTLAGLVLEHKNSPMDRYMPAINISHWARAVCENRAFRKLRLLVVGNFGLGRNAVLQGVSSFSALTLVGVHQAGEAGGKPLDSYGDWRTGSPQWLKEKIAAPDEQSPMSIWVNPKITKAHKMKLLYNLCIEHLQQPLITENPQSSISVTYVCSEWFTQDDSIAWFFREFKEGKTQPTKRHKDQDQHDEKNPDSNKKRKIRQVKKMDVGSLLNTFS</sequence>
<gene>
    <name evidence="2" type="ORF">K460DRAFT_288132</name>
</gene>